<evidence type="ECO:0000256" key="5">
    <source>
        <dbReference type="ARBA" id="ARBA00023077"/>
    </source>
</evidence>
<protein>
    <submittedName>
        <fullName evidence="13">TonB-linked outer membrane protein, SusC/RagA family</fullName>
    </submittedName>
</protein>
<dbReference type="AlphaFoldDB" id="A0A1G7HN87"/>
<evidence type="ECO:0000313" key="14">
    <source>
        <dbReference type="Proteomes" id="UP000199045"/>
    </source>
</evidence>
<comment type="subcellular location">
    <subcellularLocation>
        <location evidence="1 8">Cell outer membrane</location>
        <topology evidence="1 8">Multi-pass membrane protein</topology>
    </subcellularLocation>
</comment>
<keyword evidence="5 9" id="KW-0798">TonB box</keyword>
<proteinExistence type="inferred from homology"/>
<dbReference type="EMBL" id="FNBN01000001">
    <property type="protein sequence ID" value="SDF01469.1"/>
    <property type="molecule type" value="Genomic_DNA"/>
</dbReference>
<evidence type="ECO:0000256" key="4">
    <source>
        <dbReference type="ARBA" id="ARBA00022692"/>
    </source>
</evidence>
<dbReference type="Proteomes" id="UP000199045">
    <property type="component" value="Unassembled WGS sequence"/>
</dbReference>
<reference evidence="14" key="1">
    <citation type="submission" date="2016-10" db="EMBL/GenBank/DDBJ databases">
        <authorList>
            <person name="Varghese N."/>
            <person name="Submissions S."/>
        </authorList>
    </citation>
    <scope>NUCLEOTIDE SEQUENCE [LARGE SCALE GENOMIC DNA]</scope>
    <source>
        <strain evidence="14">DSM 527</strain>
    </source>
</reference>
<dbReference type="InterPro" id="IPR023996">
    <property type="entry name" value="TonB-dep_OMP_SusC/RagA"/>
</dbReference>
<keyword evidence="4 8" id="KW-0812">Transmembrane</keyword>
<dbReference type="SUPFAM" id="SSF56935">
    <property type="entry name" value="Porins"/>
    <property type="match status" value="1"/>
</dbReference>
<dbReference type="InterPro" id="IPR039426">
    <property type="entry name" value="TonB-dep_rcpt-like"/>
</dbReference>
<dbReference type="InterPro" id="IPR008969">
    <property type="entry name" value="CarboxyPept-like_regulatory"/>
</dbReference>
<dbReference type="STRING" id="104663.SAMN04488121_101525"/>
<keyword evidence="6 8" id="KW-0472">Membrane</keyword>
<dbReference type="Gene3D" id="2.170.130.10">
    <property type="entry name" value="TonB-dependent receptor, plug domain"/>
    <property type="match status" value="1"/>
</dbReference>
<dbReference type="GO" id="GO:0009279">
    <property type="term" value="C:cell outer membrane"/>
    <property type="evidence" value="ECO:0007669"/>
    <property type="project" value="UniProtKB-SubCell"/>
</dbReference>
<evidence type="ECO:0000259" key="11">
    <source>
        <dbReference type="Pfam" id="PF00593"/>
    </source>
</evidence>
<evidence type="ECO:0000256" key="1">
    <source>
        <dbReference type="ARBA" id="ARBA00004571"/>
    </source>
</evidence>
<dbReference type="InterPro" id="IPR037066">
    <property type="entry name" value="Plug_dom_sf"/>
</dbReference>
<evidence type="ECO:0000256" key="7">
    <source>
        <dbReference type="ARBA" id="ARBA00023237"/>
    </source>
</evidence>
<comment type="similarity">
    <text evidence="8 9">Belongs to the TonB-dependent receptor family.</text>
</comment>
<dbReference type="OrthoDB" id="603136at2"/>
<name>A0A1G7HN87_CHIFI</name>
<organism evidence="13 14">
    <name type="scientific">Chitinophaga filiformis</name>
    <name type="common">Myxococcus filiformis</name>
    <name type="synonym">Flexibacter filiformis</name>
    <dbReference type="NCBI Taxonomy" id="104663"/>
    <lineage>
        <taxon>Bacteria</taxon>
        <taxon>Pseudomonadati</taxon>
        <taxon>Bacteroidota</taxon>
        <taxon>Chitinophagia</taxon>
        <taxon>Chitinophagales</taxon>
        <taxon>Chitinophagaceae</taxon>
        <taxon>Chitinophaga</taxon>
    </lineage>
</organism>
<dbReference type="Gene3D" id="2.60.40.1120">
    <property type="entry name" value="Carboxypeptidase-like, regulatory domain"/>
    <property type="match status" value="1"/>
</dbReference>
<evidence type="ECO:0000256" key="10">
    <source>
        <dbReference type="SAM" id="SignalP"/>
    </source>
</evidence>
<keyword evidence="10" id="KW-0732">Signal</keyword>
<evidence type="ECO:0000256" key="8">
    <source>
        <dbReference type="PROSITE-ProRule" id="PRU01360"/>
    </source>
</evidence>
<keyword evidence="2 8" id="KW-0813">Transport</keyword>
<evidence type="ECO:0000313" key="13">
    <source>
        <dbReference type="EMBL" id="SDF01469.1"/>
    </source>
</evidence>
<gene>
    <name evidence="13" type="ORF">SAMN04488121_101525</name>
</gene>
<evidence type="ECO:0000256" key="9">
    <source>
        <dbReference type="RuleBase" id="RU003357"/>
    </source>
</evidence>
<dbReference type="InterPro" id="IPR012910">
    <property type="entry name" value="Plug_dom"/>
</dbReference>
<feature type="domain" description="TonB-dependent receptor-like beta-barrel" evidence="11">
    <location>
        <begin position="534"/>
        <end position="1039"/>
    </location>
</feature>
<dbReference type="NCBIfam" id="TIGR04056">
    <property type="entry name" value="OMP_RagA_SusC"/>
    <property type="match status" value="1"/>
</dbReference>
<dbReference type="SUPFAM" id="SSF49464">
    <property type="entry name" value="Carboxypeptidase regulatory domain-like"/>
    <property type="match status" value="1"/>
</dbReference>
<dbReference type="RefSeq" id="WP_089828669.1">
    <property type="nucleotide sequence ID" value="NZ_FNBN01000001.1"/>
</dbReference>
<accession>A0A1G7HN87</accession>
<dbReference type="PROSITE" id="PS52016">
    <property type="entry name" value="TONB_DEPENDENT_REC_3"/>
    <property type="match status" value="1"/>
</dbReference>
<evidence type="ECO:0000256" key="3">
    <source>
        <dbReference type="ARBA" id="ARBA00022452"/>
    </source>
</evidence>
<dbReference type="InterPro" id="IPR000531">
    <property type="entry name" value="Beta-barrel_TonB"/>
</dbReference>
<dbReference type="Gene3D" id="2.40.170.20">
    <property type="entry name" value="TonB-dependent receptor, beta-barrel domain"/>
    <property type="match status" value="1"/>
</dbReference>
<dbReference type="Pfam" id="PF00593">
    <property type="entry name" value="TonB_dep_Rec_b-barrel"/>
    <property type="match status" value="1"/>
</dbReference>
<dbReference type="Pfam" id="PF13715">
    <property type="entry name" value="CarbopepD_reg_2"/>
    <property type="match status" value="1"/>
</dbReference>
<dbReference type="InterPro" id="IPR036942">
    <property type="entry name" value="Beta-barrel_TonB_sf"/>
</dbReference>
<dbReference type="Pfam" id="PF07715">
    <property type="entry name" value="Plug"/>
    <property type="match status" value="1"/>
</dbReference>
<evidence type="ECO:0000259" key="12">
    <source>
        <dbReference type="Pfam" id="PF07715"/>
    </source>
</evidence>
<sequence length="1073" mass="119413">MNKISHTCSQLFGGIVVGLMCFCAVGTASAQAPEQDSIVTFSKDSMMLGEAIDSIEQRTDYVFERNNINLKQIVPVRYKNIPVRQLLAIWFKDKQVKYTIQGWYVGLNAKMLVPTKSDVIRILYGTVTDKNGRPIDKASIRLNNAKSGTTTDVNGDFSLFNVKIGTAISISCVGSITHDTTVPANNILNITLEEQTNIVKPVEVTENKPKRRRRVDSTYHFPGMKDITMGAQSNMVDDLSGKIPGVLLQRSSGRSAGARSMEIRGPTSLNRNSQALYIIDGVIITPDFKGGEGTMSQYSSTLSYLSTADIDKIIVLKSAIATALYGARGANGVVLIFTKRASHTDKTHVMADISYSFGKIARREPLLNTEGYIQLRWDALNNDGLQPTSKKAPDILNWDQHQYTDWQKELIGNTAQYKDAILTVSGEKAAVQYRVSGNYRVNSTPFMEEGSQYGDRKYGLHGSANMKLLKNRLLVTVTGLANMNETSLPGADRTTGISLPPNAPPLFKNGKINYESGSSVVSQPDFKGSISNILTTTNINYHVNSQLSFMLMAGYHRMGAHTTSIMTIAKRGREGQGNLTASSTENRYLSRTFVVEPSAQLDLRYDSHKVVLNLGAAYNSIYAGNTTIDASGYLRDRDILHYETIKNVKLTPSFNRYKYAGAHAHLNYGWKERYTLELILRLDGSSRFGKDEQVNLFGGGAVGWEFGREAFIQHAMPGLSYGKVQLGCSATGNDQIEDYQYAGSYQPAGSYQSVEGLTAAKQQNSALTGGMTYKKDLTVNLGFLDNKWEMEAAYYHNRSRHQLVEYPLPDMAGGGTIQRNMPVAIQNNGVELTLNAKLVQRKHWGMGIRLNASVGTNTLLSFPGMTAAPSGQTQLKRPLRELFYYGFYGVDPRNGEYLYMNKEGHTVNATALTENDRTVAINTSPRLYGGFGVNMAFYGFELACSGQYMVRTAENAIIDKVHIPGTMWNQNVYVDSRWRMIGDNTLVQKATQASSAEADYKKYVNSTAMFTNVWYLRMNNLTVAWQFRQYRIYCNVSNLLTLTNYKSLDPETLSRTVLPFMRIFKIGFQYYFK</sequence>
<keyword evidence="3 8" id="KW-1134">Transmembrane beta strand</keyword>
<feature type="chain" id="PRO_5011672360" evidence="10">
    <location>
        <begin position="31"/>
        <end position="1073"/>
    </location>
</feature>
<evidence type="ECO:0000256" key="6">
    <source>
        <dbReference type="ARBA" id="ARBA00023136"/>
    </source>
</evidence>
<feature type="signal peptide" evidence="10">
    <location>
        <begin position="1"/>
        <end position="30"/>
    </location>
</feature>
<evidence type="ECO:0000256" key="2">
    <source>
        <dbReference type="ARBA" id="ARBA00022448"/>
    </source>
</evidence>
<feature type="domain" description="TonB-dependent receptor plug" evidence="12">
    <location>
        <begin position="227"/>
        <end position="333"/>
    </location>
</feature>
<keyword evidence="7 8" id="KW-0998">Cell outer membrane</keyword>